<keyword evidence="5 9" id="KW-0229">DNA integration</keyword>
<keyword evidence="7 9" id="KW-0233">DNA recombination</keyword>
<dbReference type="HAMAP" id="MF_01808">
    <property type="entry name" value="Recomb_XerC_XerD"/>
    <property type="match status" value="1"/>
</dbReference>
<dbReference type="InterPro" id="IPR013762">
    <property type="entry name" value="Integrase-like_cat_sf"/>
</dbReference>
<sequence>MAGTARVVGFQADENLQAVISAWLAWLDSERRLSPHTLDAYIRDLSGFLAFVAEHQGDLPSGKLLRDLKLGDFRAWLAQRAAKGLSASSTARALSAIRTFFAWAARHHHFENAAISLVRTPKKPAALPRALSPEDARMAVESVGELDHRPWIAKRDGAVLLLLYGCGLRIGEALSLSAGEAPAAGQEVLVVTGKGRRQRQVPLLPLVIEAIDDYRAACPFELRGQDALFRAVRGGPLRPRAIQTRVQQLRGLLGLPEGATPHALRHSFATHLLSGGGDLRAVQDLLGHASLSTTQRYTAVDMSRLSAVYAQAHPRAK</sequence>
<dbReference type="PROSITE" id="PS51900">
    <property type="entry name" value="CB"/>
    <property type="match status" value="1"/>
</dbReference>
<evidence type="ECO:0000256" key="7">
    <source>
        <dbReference type="ARBA" id="ARBA00023172"/>
    </source>
</evidence>
<dbReference type="Proteomes" id="UP001215503">
    <property type="component" value="Unassembled WGS sequence"/>
</dbReference>
<evidence type="ECO:0000256" key="6">
    <source>
        <dbReference type="ARBA" id="ARBA00023125"/>
    </source>
</evidence>
<dbReference type="InterPro" id="IPR004107">
    <property type="entry name" value="Integrase_SAM-like_N"/>
</dbReference>
<evidence type="ECO:0000259" key="10">
    <source>
        <dbReference type="PROSITE" id="PS51898"/>
    </source>
</evidence>
<evidence type="ECO:0000256" key="3">
    <source>
        <dbReference type="ARBA" id="ARBA00022618"/>
    </source>
</evidence>
<feature type="domain" description="Core-binding (CB)" evidence="11">
    <location>
        <begin position="14"/>
        <end position="105"/>
    </location>
</feature>
<keyword evidence="2 9" id="KW-0963">Cytoplasm</keyword>
<dbReference type="RefSeq" id="WP_275822661.1">
    <property type="nucleotide sequence ID" value="NZ_JARHUD010000005.1"/>
</dbReference>
<comment type="subunit">
    <text evidence="9">Forms a cyclic heterotetrameric complex composed of two molecules of XerC and two molecules of XerD.</text>
</comment>
<evidence type="ECO:0000313" key="13">
    <source>
        <dbReference type="Proteomes" id="UP001215503"/>
    </source>
</evidence>
<organism evidence="12 13">
    <name type="scientific">Aquibaculum arenosum</name>
    <dbReference type="NCBI Taxonomy" id="3032591"/>
    <lineage>
        <taxon>Bacteria</taxon>
        <taxon>Pseudomonadati</taxon>
        <taxon>Pseudomonadota</taxon>
        <taxon>Alphaproteobacteria</taxon>
        <taxon>Rhodospirillales</taxon>
        <taxon>Rhodovibrionaceae</taxon>
        <taxon>Aquibaculum</taxon>
    </lineage>
</organism>
<evidence type="ECO:0000256" key="4">
    <source>
        <dbReference type="ARBA" id="ARBA00022829"/>
    </source>
</evidence>
<dbReference type="PROSITE" id="PS51898">
    <property type="entry name" value="TYR_RECOMBINASE"/>
    <property type="match status" value="1"/>
</dbReference>
<evidence type="ECO:0000313" key="12">
    <source>
        <dbReference type="EMBL" id="MDF2096345.1"/>
    </source>
</evidence>
<dbReference type="SUPFAM" id="SSF56349">
    <property type="entry name" value="DNA breaking-rejoining enzymes"/>
    <property type="match status" value="1"/>
</dbReference>
<dbReference type="InterPro" id="IPR011010">
    <property type="entry name" value="DNA_brk_join_enz"/>
</dbReference>
<evidence type="ECO:0000259" key="11">
    <source>
        <dbReference type="PROSITE" id="PS51900"/>
    </source>
</evidence>
<feature type="domain" description="Tyr recombinase" evidence="10">
    <location>
        <begin position="126"/>
        <end position="310"/>
    </location>
</feature>
<evidence type="ECO:0000256" key="1">
    <source>
        <dbReference type="ARBA" id="ARBA00004496"/>
    </source>
</evidence>
<feature type="active site" evidence="9">
    <location>
        <position position="169"/>
    </location>
</feature>
<comment type="similarity">
    <text evidence="9">Belongs to the 'phage' integrase family. XerC subfamily.</text>
</comment>
<dbReference type="PANTHER" id="PTHR30349">
    <property type="entry name" value="PHAGE INTEGRASE-RELATED"/>
    <property type="match status" value="1"/>
</dbReference>
<comment type="subcellular location">
    <subcellularLocation>
        <location evidence="1 9">Cytoplasm</location>
    </subcellularLocation>
</comment>
<dbReference type="InterPro" id="IPR044068">
    <property type="entry name" value="CB"/>
</dbReference>
<protein>
    <recommendedName>
        <fullName evidence="9">Tyrosine recombinase XerC</fullName>
    </recommendedName>
</protein>
<feature type="active site" evidence="9">
    <location>
        <position position="262"/>
    </location>
</feature>
<feature type="active site" evidence="9">
    <location>
        <position position="194"/>
    </location>
</feature>
<keyword evidence="13" id="KW-1185">Reference proteome</keyword>
<evidence type="ECO:0000256" key="5">
    <source>
        <dbReference type="ARBA" id="ARBA00022908"/>
    </source>
</evidence>
<keyword evidence="6 9" id="KW-0238">DNA-binding</keyword>
<dbReference type="InterPro" id="IPR023009">
    <property type="entry name" value="Tyrosine_recombinase_XerC/XerD"/>
</dbReference>
<feature type="active site" description="O-(3'-phospho-DNA)-tyrosine intermediate" evidence="9">
    <location>
        <position position="297"/>
    </location>
</feature>
<dbReference type="InterPro" id="IPR002104">
    <property type="entry name" value="Integrase_catalytic"/>
</dbReference>
<dbReference type="EMBL" id="JARHUD010000005">
    <property type="protein sequence ID" value="MDF2096345.1"/>
    <property type="molecule type" value="Genomic_DNA"/>
</dbReference>
<keyword evidence="4 9" id="KW-0159">Chromosome partition</keyword>
<proteinExistence type="inferred from homology"/>
<evidence type="ECO:0000256" key="9">
    <source>
        <dbReference type="HAMAP-Rule" id="MF_01808"/>
    </source>
</evidence>
<evidence type="ECO:0000256" key="8">
    <source>
        <dbReference type="ARBA" id="ARBA00023306"/>
    </source>
</evidence>
<gene>
    <name evidence="9" type="primary">xerC</name>
    <name evidence="12" type="ORF">P2G67_10190</name>
</gene>
<dbReference type="Pfam" id="PF00589">
    <property type="entry name" value="Phage_integrase"/>
    <property type="match status" value="1"/>
</dbReference>
<dbReference type="PANTHER" id="PTHR30349:SF90">
    <property type="entry name" value="TYROSINE RECOMBINASE XERD"/>
    <property type="match status" value="1"/>
</dbReference>
<accession>A0ABT5YMZ2</accession>
<comment type="caution">
    <text evidence="12">The sequence shown here is derived from an EMBL/GenBank/DDBJ whole genome shotgun (WGS) entry which is preliminary data.</text>
</comment>
<dbReference type="InterPro" id="IPR050090">
    <property type="entry name" value="Tyrosine_recombinase_XerCD"/>
</dbReference>
<comment type="function">
    <text evidence="9">Site-specific tyrosine recombinase, which acts by catalyzing the cutting and rejoining of the recombining DNA molecules. The XerC-XerD complex is essential to convert dimers of the bacterial chromosome into monomers to permit their segregation at cell division. It also contributes to the segregational stability of plasmids.</text>
</comment>
<keyword evidence="3 9" id="KW-0132">Cell division</keyword>
<dbReference type="InterPro" id="IPR010998">
    <property type="entry name" value="Integrase_recombinase_N"/>
</dbReference>
<feature type="active site" evidence="9">
    <location>
        <position position="288"/>
    </location>
</feature>
<keyword evidence="8 9" id="KW-0131">Cell cycle</keyword>
<feature type="active site" evidence="9">
    <location>
        <position position="265"/>
    </location>
</feature>
<reference evidence="12 13" key="1">
    <citation type="submission" date="2023-03" db="EMBL/GenBank/DDBJ databases">
        <title>Fodinicurvata sp. CAU 1616 isolated from sea sendiment.</title>
        <authorList>
            <person name="Kim W."/>
        </authorList>
    </citation>
    <scope>NUCLEOTIDE SEQUENCE [LARGE SCALE GENOMIC DNA]</scope>
    <source>
        <strain evidence="12 13">CAU 1616</strain>
    </source>
</reference>
<dbReference type="Gene3D" id="1.10.150.130">
    <property type="match status" value="1"/>
</dbReference>
<evidence type="ECO:0000256" key="2">
    <source>
        <dbReference type="ARBA" id="ARBA00022490"/>
    </source>
</evidence>
<dbReference type="Pfam" id="PF02899">
    <property type="entry name" value="Phage_int_SAM_1"/>
    <property type="match status" value="1"/>
</dbReference>
<dbReference type="Gene3D" id="1.10.443.10">
    <property type="entry name" value="Intergrase catalytic core"/>
    <property type="match status" value="1"/>
</dbReference>
<name>A0ABT5YMZ2_9PROT</name>